<dbReference type="InterPro" id="IPR018838">
    <property type="entry name" value="ZGRF1-like_N"/>
</dbReference>
<gene>
    <name evidence="2" type="ORF">SAMEA4029009_CIC11G00000004613</name>
</gene>
<evidence type="ECO:0000313" key="3">
    <source>
        <dbReference type="Proteomes" id="UP000182259"/>
    </source>
</evidence>
<dbReference type="AlphaFoldDB" id="A0A1L0BXK6"/>
<accession>A0A1L0BXK6</accession>
<sequence length="327" mass="37057">MLVSIVHDFAVLYSTRVLQNDKKWSDGRLRYYEFNNKIEVVSDSNVGVCSDFYPHLAKPPLENGVFADGNTYTLPSGKLVVQFSEYLGCTERDISKFLNSRSAEVTERPVNREHAKERIERMTNEKRLGGILKIENAKFRNVKVENGYVESGKLDTILTSALGSLPQSVNFEKVSRENLLKAKSDCKKINDPIRVGLQRPKRTRQVAVTQFVKRLTVEEKLCMLDRRRHKIVRIPSGSNRLTVRLYRELGIGHVLNEAVVSPIPMASNVTSKGTDSKGDISEEVGHALEEPTNEVNIAHKVNDEYGHELNSDFEDDILAMVERLKEN</sequence>
<dbReference type="Proteomes" id="UP000182259">
    <property type="component" value="Chromosome IV"/>
</dbReference>
<protein>
    <submittedName>
        <fullName evidence="2">CIC11C00000004613</fullName>
    </submittedName>
</protein>
<reference evidence="2 3" key="1">
    <citation type="submission" date="2016-10" db="EMBL/GenBank/DDBJ databases">
        <authorList>
            <person name="de Groot N.N."/>
        </authorList>
    </citation>
    <scope>NUCLEOTIDE SEQUENCE [LARGE SCALE GENOMIC DNA]</scope>
    <source>
        <strain evidence="2 3">PYCC 4715</strain>
    </source>
</reference>
<evidence type="ECO:0000313" key="2">
    <source>
        <dbReference type="EMBL" id="SGZ55114.1"/>
    </source>
</evidence>
<evidence type="ECO:0000259" key="1">
    <source>
        <dbReference type="Pfam" id="PF10382"/>
    </source>
</evidence>
<feature type="domain" description="5'-3' DNA helicase ZGRF1-like N-terminal" evidence="1">
    <location>
        <begin position="6"/>
        <end position="94"/>
    </location>
</feature>
<dbReference type="Pfam" id="PF10382">
    <property type="entry name" value="ZGRF1-like_N"/>
    <property type="match status" value="1"/>
</dbReference>
<dbReference type="EMBL" id="LT635767">
    <property type="protein sequence ID" value="SGZ55114.1"/>
    <property type="molecule type" value="Genomic_DNA"/>
</dbReference>
<name>A0A1L0BXK6_9ASCO</name>
<organism evidence="2 3">
    <name type="scientific">Sungouiella intermedia</name>
    <dbReference type="NCBI Taxonomy" id="45354"/>
    <lineage>
        <taxon>Eukaryota</taxon>
        <taxon>Fungi</taxon>
        <taxon>Dikarya</taxon>
        <taxon>Ascomycota</taxon>
        <taxon>Saccharomycotina</taxon>
        <taxon>Pichiomycetes</taxon>
        <taxon>Metschnikowiaceae</taxon>
        <taxon>Sungouiella</taxon>
    </lineage>
</organism>
<proteinExistence type="predicted"/>